<keyword evidence="3" id="KW-1185">Reference proteome</keyword>
<evidence type="ECO:0000256" key="1">
    <source>
        <dbReference type="SAM" id="MobiDB-lite"/>
    </source>
</evidence>
<organism evidence="4">
    <name type="scientific">Anisakis simplex</name>
    <name type="common">Herring worm</name>
    <dbReference type="NCBI Taxonomy" id="6269"/>
    <lineage>
        <taxon>Eukaryota</taxon>
        <taxon>Metazoa</taxon>
        <taxon>Ecdysozoa</taxon>
        <taxon>Nematoda</taxon>
        <taxon>Chromadorea</taxon>
        <taxon>Rhabditida</taxon>
        <taxon>Spirurina</taxon>
        <taxon>Ascaridomorpha</taxon>
        <taxon>Ascaridoidea</taxon>
        <taxon>Anisakidae</taxon>
        <taxon>Anisakis</taxon>
        <taxon>Anisakis simplex complex</taxon>
    </lineage>
</organism>
<name>A0A0M3KBI3_ANISI</name>
<evidence type="ECO:0000313" key="4">
    <source>
        <dbReference type="WBParaSite" id="ASIM_0001833001-mRNA-1"/>
    </source>
</evidence>
<gene>
    <name evidence="2" type="ORF">ASIM_LOCUS17731</name>
</gene>
<reference evidence="4" key="1">
    <citation type="submission" date="2017-02" db="UniProtKB">
        <authorList>
            <consortium name="WormBaseParasite"/>
        </authorList>
    </citation>
    <scope>IDENTIFICATION</scope>
</reference>
<feature type="compositionally biased region" description="Polar residues" evidence="1">
    <location>
        <begin position="57"/>
        <end position="73"/>
    </location>
</feature>
<evidence type="ECO:0000313" key="2">
    <source>
        <dbReference type="EMBL" id="VDK61280.1"/>
    </source>
</evidence>
<feature type="region of interest" description="Disordered" evidence="1">
    <location>
        <begin position="111"/>
        <end position="273"/>
    </location>
</feature>
<sequence>MSDANDDMGDLSEFMEFFQSSPCFFVNRAAGVSLTETLPTSPTTQEKLNPNGADDLSTCSKDTSTESVTGSPKHSLQVIGASASTITTPTTMPVISANVSLKMAASDQVHNLLNKDGPSDPVLECSNNHNESVDSPSEFCVDIGDDKQSDRSTKRDATSATTETATSLRSDSDGVEKFVMASSEASNSAPSSQRHLSLGSSDETVDSSETQFSVHIPNERSNGSRNLDGQKDVRSCVSSSLSDNATVQPVAQPSSALSPTKESKRNDINPGQSTLNRLLDALTHSNAQHHQFKPARLQPIDFINFFNFPEQLSSAVTVVPMTTIAHSTSTSAVYSTPTRTNLIASNPIIATGTFPGTNAFPMVAASDSATASVRAFQTAAATAPFPAFNPVTAATLLASSSASSTDSRQFNQAVTQLLSGGPFLGSNALSMSAGLCPLLTLSPQAA</sequence>
<dbReference type="AlphaFoldDB" id="A0A0M3KBI3"/>
<feature type="compositionally biased region" description="Low complexity" evidence="1">
    <location>
        <begin position="181"/>
        <end position="192"/>
    </location>
</feature>
<evidence type="ECO:0000313" key="3">
    <source>
        <dbReference type="Proteomes" id="UP000267096"/>
    </source>
</evidence>
<reference evidence="2 3" key="2">
    <citation type="submission" date="2018-11" db="EMBL/GenBank/DDBJ databases">
        <authorList>
            <consortium name="Pathogen Informatics"/>
        </authorList>
    </citation>
    <scope>NUCLEOTIDE SEQUENCE [LARGE SCALE GENOMIC DNA]</scope>
</reference>
<proteinExistence type="predicted"/>
<feature type="compositionally biased region" description="Basic and acidic residues" evidence="1">
    <location>
        <begin position="144"/>
        <end position="157"/>
    </location>
</feature>
<feature type="compositionally biased region" description="Polar residues" evidence="1">
    <location>
        <begin position="236"/>
        <end position="260"/>
    </location>
</feature>
<feature type="compositionally biased region" description="Low complexity" evidence="1">
    <location>
        <begin position="37"/>
        <end position="46"/>
    </location>
</feature>
<accession>A0A0M3KBI3</accession>
<feature type="compositionally biased region" description="Polar residues" evidence="1">
    <location>
        <begin position="193"/>
        <end position="227"/>
    </location>
</feature>
<dbReference type="EMBL" id="UYRR01034499">
    <property type="protein sequence ID" value="VDK61280.1"/>
    <property type="molecule type" value="Genomic_DNA"/>
</dbReference>
<feature type="compositionally biased region" description="Low complexity" evidence="1">
    <location>
        <begin position="158"/>
        <end position="167"/>
    </location>
</feature>
<feature type="region of interest" description="Disordered" evidence="1">
    <location>
        <begin position="37"/>
        <end position="73"/>
    </location>
</feature>
<feature type="compositionally biased region" description="Polar residues" evidence="1">
    <location>
        <begin position="125"/>
        <end position="135"/>
    </location>
</feature>
<dbReference type="WBParaSite" id="ASIM_0001833001-mRNA-1">
    <property type="protein sequence ID" value="ASIM_0001833001-mRNA-1"/>
    <property type="gene ID" value="ASIM_0001833001"/>
</dbReference>
<dbReference type="Proteomes" id="UP000267096">
    <property type="component" value="Unassembled WGS sequence"/>
</dbReference>
<protein>
    <submittedName>
        <fullName evidence="4">Zinc finger protein</fullName>
    </submittedName>
</protein>